<dbReference type="Proteomes" id="UP001342314">
    <property type="component" value="Unassembled WGS sequence"/>
</dbReference>
<evidence type="ECO:0000313" key="4">
    <source>
        <dbReference type="Proteomes" id="UP001342314"/>
    </source>
</evidence>
<dbReference type="PIRSF" id="PIRSF038021">
    <property type="entry name" value="UCP038021_RWDD2"/>
    <property type="match status" value="1"/>
</dbReference>
<dbReference type="SUPFAM" id="SSF54495">
    <property type="entry name" value="UBC-like"/>
    <property type="match status" value="1"/>
</dbReference>
<protein>
    <recommendedName>
        <fullName evidence="2">Small nuclear ribonucleoprotein Prp3 C-terminal domain-containing protein</fullName>
    </recommendedName>
</protein>
<evidence type="ECO:0000259" key="2">
    <source>
        <dbReference type="Pfam" id="PF06544"/>
    </source>
</evidence>
<evidence type="ECO:0000256" key="1">
    <source>
        <dbReference type="SAM" id="MobiDB-lite"/>
    </source>
</evidence>
<organism evidence="3 4">
    <name type="scientific">Rhodotorula paludigena</name>
    <dbReference type="NCBI Taxonomy" id="86838"/>
    <lineage>
        <taxon>Eukaryota</taxon>
        <taxon>Fungi</taxon>
        <taxon>Dikarya</taxon>
        <taxon>Basidiomycota</taxon>
        <taxon>Pucciniomycotina</taxon>
        <taxon>Microbotryomycetes</taxon>
        <taxon>Sporidiobolales</taxon>
        <taxon>Sporidiobolaceae</taxon>
        <taxon>Rhodotorula</taxon>
    </lineage>
</organism>
<dbReference type="Pfam" id="PF06544">
    <property type="entry name" value="Prp3_C"/>
    <property type="match status" value="1"/>
</dbReference>
<dbReference type="InterPro" id="IPR017359">
    <property type="entry name" value="Phi-like"/>
</dbReference>
<dbReference type="InterPro" id="IPR010541">
    <property type="entry name" value="Prp3_C"/>
</dbReference>
<keyword evidence="4" id="KW-1185">Reference proteome</keyword>
<feature type="domain" description="Small nuclear ribonucleoprotein Prp3 C-terminal" evidence="2">
    <location>
        <begin position="200"/>
        <end position="264"/>
    </location>
</feature>
<feature type="region of interest" description="Disordered" evidence="1">
    <location>
        <begin position="166"/>
        <end position="192"/>
    </location>
</feature>
<dbReference type="InterPro" id="IPR059181">
    <property type="entry name" value="RWDD2A-B_C"/>
</dbReference>
<proteinExistence type="predicted"/>
<comment type="caution">
    <text evidence="3">The sequence shown here is derived from an EMBL/GenBank/DDBJ whole genome shotgun (WGS) entry which is preliminary data.</text>
</comment>
<dbReference type="AlphaFoldDB" id="A0AAV5GSC0"/>
<reference evidence="3 4" key="1">
    <citation type="submission" date="2021-12" db="EMBL/GenBank/DDBJ databases">
        <title>High titer production of polyol ester of fatty acids by Rhodotorula paludigena BS15 towards product separation-free biomass refinery.</title>
        <authorList>
            <person name="Mano J."/>
            <person name="Ono H."/>
            <person name="Tanaka T."/>
            <person name="Naito K."/>
            <person name="Sushida H."/>
            <person name="Ike M."/>
            <person name="Tokuyasu K."/>
            <person name="Kitaoka M."/>
        </authorList>
    </citation>
    <scope>NUCLEOTIDE SEQUENCE [LARGE SCALE GENOMIC DNA]</scope>
    <source>
        <strain evidence="3 4">BS15</strain>
    </source>
</reference>
<evidence type="ECO:0000313" key="3">
    <source>
        <dbReference type="EMBL" id="GJN93133.1"/>
    </source>
</evidence>
<dbReference type="PANTHER" id="PTHR15955">
    <property type="entry name" value="RWD DOMAIN CONTAINING PROTEIN 2"/>
    <property type="match status" value="1"/>
</dbReference>
<dbReference type="PANTHER" id="PTHR15955:SF10">
    <property type="entry name" value="DUF1115 DOMAIN PROTEIN (AFU_ORTHOLOGUE AFUA_5G14750)"/>
    <property type="match status" value="1"/>
</dbReference>
<dbReference type="InterPro" id="IPR016135">
    <property type="entry name" value="UBQ-conjugating_enzyme/RWD"/>
</dbReference>
<name>A0AAV5GSC0_9BASI</name>
<accession>A0AAV5GSC0</accession>
<gene>
    <name evidence="3" type="ORF">Rhopal_006179-T1</name>
</gene>
<dbReference type="EMBL" id="BQKY01000013">
    <property type="protein sequence ID" value="GJN93133.1"/>
    <property type="molecule type" value="Genomic_DNA"/>
</dbReference>
<dbReference type="Gene3D" id="3.10.110.10">
    <property type="entry name" value="Ubiquitin Conjugating Enzyme"/>
    <property type="match status" value="1"/>
</dbReference>
<dbReference type="CDD" id="cd24163">
    <property type="entry name" value="RWDD2_C"/>
    <property type="match status" value="1"/>
</dbReference>
<sequence>MAPLIRLDLLALQVETLELVQSLFPLDGELDIDEDTTAALPSLRSWIEAGEVHKHAANGLDPAPRLEDLAFTLHFAIERPDGPSASFPLALGVRLPLTPPIDDAHTLPDETPAATIRLQQPSWLSRGAHDGLAASLPSLSPNSFSSNADLLLQTVDFIRDAAVKLLPEPEPAPTGATGGGRRRRPAQTGTEADEPEYRVWLWFPSLSTREKRDDIVEWAPEYGISGFVMAGKPALMCLEGTETGVQAFLSDIKANSWADIPSFQKKVTERYRTPLLPSSTPSADPTHHRIFTSMSEITSLIPRTGGRANRGEMGDVRDFLAEKGLGDAFGLVIGGGQFS</sequence>